<dbReference type="Proteomes" id="UP000549517">
    <property type="component" value="Unassembled WGS sequence"/>
</dbReference>
<protein>
    <submittedName>
        <fullName evidence="1">Glycosyltransferase family 1 protein</fullName>
    </submittedName>
</protein>
<dbReference type="RefSeq" id="WP_170273107.1">
    <property type="nucleotide sequence ID" value="NZ_BAAAKH010000002.1"/>
</dbReference>
<dbReference type="Gene3D" id="3.40.50.2000">
    <property type="entry name" value="Glycogen Phosphorylase B"/>
    <property type="match status" value="2"/>
</dbReference>
<comment type="caution">
    <text evidence="1">The sequence shown here is derived from an EMBL/GenBank/DDBJ whole genome shotgun (WGS) entry which is preliminary data.</text>
</comment>
<evidence type="ECO:0000313" key="2">
    <source>
        <dbReference type="Proteomes" id="UP000549517"/>
    </source>
</evidence>
<dbReference type="AlphaFoldDB" id="A0A849AM38"/>
<organism evidence="1 2">
    <name type="scientific">Brevibacterium luteolum</name>
    <dbReference type="NCBI Taxonomy" id="199591"/>
    <lineage>
        <taxon>Bacteria</taxon>
        <taxon>Bacillati</taxon>
        <taxon>Actinomycetota</taxon>
        <taxon>Actinomycetes</taxon>
        <taxon>Micrococcales</taxon>
        <taxon>Brevibacteriaceae</taxon>
        <taxon>Brevibacterium</taxon>
    </lineage>
</organism>
<reference evidence="1 2" key="1">
    <citation type="submission" date="2020-05" db="EMBL/GenBank/DDBJ databases">
        <title>MicrobeNet Type strains.</title>
        <authorList>
            <person name="Nicholson A.C."/>
        </authorList>
    </citation>
    <scope>NUCLEOTIDE SEQUENCE [LARGE SCALE GENOMIC DNA]</scope>
    <source>
        <strain evidence="1 2">CCUG 46604</strain>
    </source>
</reference>
<dbReference type="SUPFAM" id="SSF53756">
    <property type="entry name" value="UDP-Glycosyltransferase/glycogen phosphorylase"/>
    <property type="match status" value="1"/>
</dbReference>
<name>A0A849AM38_9MICO</name>
<keyword evidence="1" id="KW-0808">Transferase</keyword>
<dbReference type="EMBL" id="JABEMC010000001">
    <property type="protein sequence ID" value="NNG77879.1"/>
    <property type="molecule type" value="Genomic_DNA"/>
</dbReference>
<proteinExistence type="predicted"/>
<dbReference type="GO" id="GO:0016740">
    <property type="term" value="F:transferase activity"/>
    <property type="evidence" value="ECO:0007669"/>
    <property type="project" value="UniProtKB-KW"/>
</dbReference>
<accession>A0A849AM38</accession>
<sequence length="328" mass="34407">MDAHAVEHILTGPPAHGVIRFGRHLHQALGQGFVREALNPAQLPAPAADAELVHISFTDHLCGPDPQTAVDTVLRLAAGRLLSLTLHDIPQPGEGADRCARRQAAYLRLVRAADVVVTNSESEARRLESAGAIHVVPLPIEAPRPLAAAPGPPTAGSSDGGIPVIGIFGFVYPGKGCEDVIDAAPAGTRILLLGDVADGHAGYLAGLRSRAAERGIDLQCTGYIPDTELPAALDAVTVPVCAHRHVSASGSLNTWIAHNRVPLTTISDYTTEVAARWPGRLRLCTPSTLAEALAAACCTPASTWADTPPPDWGWAEVAAAYRRIWSTV</sequence>
<gene>
    <name evidence="1" type="ORF">HLA91_00585</name>
</gene>
<evidence type="ECO:0000313" key="1">
    <source>
        <dbReference type="EMBL" id="NNG77879.1"/>
    </source>
</evidence>